<proteinExistence type="predicted"/>
<reference evidence="1 2" key="1">
    <citation type="submission" date="2016-10" db="EMBL/GenBank/DDBJ databases">
        <title>Paenibacillus species isolates.</title>
        <authorList>
            <person name="Beno S.M."/>
        </authorList>
    </citation>
    <scope>NUCLEOTIDE SEQUENCE [LARGE SCALE GENOMIC DNA]</scope>
    <source>
        <strain evidence="1 2">FSL H7-0710</strain>
    </source>
</reference>
<dbReference type="InterPro" id="IPR011010">
    <property type="entry name" value="DNA_brk_join_enz"/>
</dbReference>
<dbReference type="AlphaFoldDB" id="A0A1R0Y817"/>
<gene>
    <name evidence="1" type="ORF">BSK52_03465</name>
</gene>
<dbReference type="GO" id="GO:0003677">
    <property type="term" value="F:DNA binding"/>
    <property type="evidence" value="ECO:0007669"/>
    <property type="project" value="InterPro"/>
</dbReference>
<dbReference type="EMBL" id="MPTC01000002">
    <property type="protein sequence ID" value="OMD43481.1"/>
    <property type="molecule type" value="Genomic_DNA"/>
</dbReference>
<comment type="caution">
    <text evidence="1">The sequence shown here is derived from an EMBL/GenBank/DDBJ whole genome shotgun (WGS) entry which is preliminary data.</text>
</comment>
<name>A0A1R0Y817_9BACL</name>
<dbReference type="Proteomes" id="UP000187439">
    <property type="component" value="Unassembled WGS sequence"/>
</dbReference>
<evidence type="ECO:0000313" key="1">
    <source>
        <dbReference type="EMBL" id="OMD43481.1"/>
    </source>
</evidence>
<evidence type="ECO:0008006" key="3">
    <source>
        <dbReference type="Google" id="ProtNLM"/>
    </source>
</evidence>
<accession>A0A1R0Y817</accession>
<dbReference type="SUPFAM" id="SSF56349">
    <property type="entry name" value="DNA breaking-rejoining enzymes"/>
    <property type="match status" value="1"/>
</dbReference>
<dbReference type="OrthoDB" id="2206342at2"/>
<dbReference type="RefSeq" id="WP_076117180.1">
    <property type="nucleotide sequence ID" value="NZ_MPTC01000002.1"/>
</dbReference>
<sequence>MENNVLDFSPSYIKQVRFGVRSVKLEFVKRRGDIEYNEYCIIVLENIETKRVVVHPLTSFIYIKWRNTEYNTQYARAKHVADFLNYTVIECYTTFRLKSLEDLKVEHGVSFLENKIKHGCSRGTIFSYDTTVMYLYHYLFRKEILKSFKDNDFQWKNVQIKRSKQLKSLFIPRIRKLPNYLRRDKKAKRLMEHHVGPFLQVALQVNPEIALGVYLSIFGGLRGSEVMAIKRSEISHMGPDSANGMIVRLSTDVKSAKSSGNRVKKPGYSNNRRC</sequence>
<protein>
    <recommendedName>
        <fullName evidence="3">Tyr recombinase domain-containing protein</fullName>
    </recommendedName>
</protein>
<organism evidence="1 2">
    <name type="scientific">Paenibacillus odorifer</name>
    <dbReference type="NCBI Taxonomy" id="189426"/>
    <lineage>
        <taxon>Bacteria</taxon>
        <taxon>Bacillati</taxon>
        <taxon>Bacillota</taxon>
        <taxon>Bacilli</taxon>
        <taxon>Bacillales</taxon>
        <taxon>Paenibacillaceae</taxon>
        <taxon>Paenibacillus</taxon>
    </lineage>
</organism>
<evidence type="ECO:0000313" key="2">
    <source>
        <dbReference type="Proteomes" id="UP000187439"/>
    </source>
</evidence>